<protein>
    <submittedName>
        <fullName evidence="1">Uncharacterized protein</fullName>
    </submittedName>
</protein>
<dbReference type="AlphaFoldDB" id="A0AAW2XVV0"/>
<comment type="caution">
    <text evidence="1">The sequence shown here is derived from an EMBL/GenBank/DDBJ whole genome shotgun (WGS) entry which is preliminary data.</text>
</comment>
<reference evidence="1" key="1">
    <citation type="submission" date="2020-06" db="EMBL/GenBank/DDBJ databases">
        <authorList>
            <person name="Li T."/>
            <person name="Hu X."/>
            <person name="Zhang T."/>
            <person name="Song X."/>
            <person name="Zhang H."/>
            <person name="Dai N."/>
            <person name="Sheng W."/>
            <person name="Hou X."/>
            <person name="Wei L."/>
        </authorList>
    </citation>
    <scope>NUCLEOTIDE SEQUENCE</scope>
    <source>
        <strain evidence="1">KEN1</strain>
        <tissue evidence="1">Leaf</tissue>
    </source>
</reference>
<organism evidence="1">
    <name type="scientific">Sesamum latifolium</name>
    <dbReference type="NCBI Taxonomy" id="2727402"/>
    <lineage>
        <taxon>Eukaryota</taxon>
        <taxon>Viridiplantae</taxon>
        <taxon>Streptophyta</taxon>
        <taxon>Embryophyta</taxon>
        <taxon>Tracheophyta</taxon>
        <taxon>Spermatophyta</taxon>
        <taxon>Magnoliopsida</taxon>
        <taxon>eudicotyledons</taxon>
        <taxon>Gunneridae</taxon>
        <taxon>Pentapetalae</taxon>
        <taxon>asterids</taxon>
        <taxon>lamiids</taxon>
        <taxon>Lamiales</taxon>
        <taxon>Pedaliaceae</taxon>
        <taxon>Sesamum</taxon>
    </lineage>
</organism>
<dbReference type="EMBL" id="JACGWN010000003">
    <property type="protein sequence ID" value="KAL0455895.1"/>
    <property type="molecule type" value="Genomic_DNA"/>
</dbReference>
<evidence type="ECO:0000313" key="1">
    <source>
        <dbReference type="EMBL" id="KAL0455895.1"/>
    </source>
</evidence>
<proteinExistence type="predicted"/>
<sequence length="86" mass="9261">MFPSLLQQVLRSPPEQVLGGPNNPTPALYSVALPAAANPLFCEQFHQFIAGTIKSTLLGPLASRLSRNQRSMVLYLLSPASKEVVA</sequence>
<accession>A0AAW2XVV0</accession>
<name>A0AAW2XVV0_9LAMI</name>
<reference evidence="1" key="2">
    <citation type="journal article" date="2024" name="Plant">
        <title>Genomic evolution and insights into agronomic trait innovations of Sesamum species.</title>
        <authorList>
            <person name="Miao H."/>
            <person name="Wang L."/>
            <person name="Qu L."/>
            <person name="Liu H."/>
            <person name="Sun Y."/>
            <person name="Le M."/>
            <person name="Wang Q."/>
            <person name="Wei S."/>
            <person name="Zheng Y."/>
            <person name="Lin W."/>
            <person name="Duan Y."/>
            <person name="Cao H."/>
            <person name="Xiong S."/>
            <person name="Wang X."/>
            <person name="Wei L."/>
            <person name="Li C."/>
            <person name="Ma Q."/>
            <person name="Ju M."/>
            <person name="Zhao R."/>
            <person name="Li G."/>
            <person name="Mu C."/>
            <person name="Tian Q."/>
            <person name="Mei H."/>
            <person name="Zhang T."/>
            <person name="Gao T."/>
            <person name="Zhang H."/>
        </authorList>
    </citation>
    <scope>NUCLEOTIDE SEQUENCE</scope>
    <source>
        <strain evidence="1">KEN1</strain>
    </source>
</reference>
<gene>
    <name evidence="1" type="ORF">Slati_0928700</name>
</gene>